<gene>
    <name evidence="2" type="ORF">D3872_04905</name>
</gene>
<dbReference type="OrthoDB" id="8565731at2"/>
<keyword evidence="1" id="KW-0812">Transmembrane</keyword>
<keyword evidence="1" id="KW-0472">Membrane</keyword>
<keyword evidence="3" id="KW-1185">Reference proteome</keyword>
<protein>
    <submittedName>
        <fullName evidence="2">Uncharacterized protein</fullName>
    </submittedName>
</protein>
<organism evidence="2 3">
    <name type="scientific">Massilia cavernae</name>
    <dbReference type="NCBI Taxonomy" id="2320864"/>
    <lineage>
        <taxon>Bacteria</taxon>
        <taxon>Pseudomonadati</taxon>
        <taxon>Pseudomonadota</taxon>
        <taxon>Betaproteobacteria</taxon>
        <taxon>Burkholderiales</taxon>
        <taxon>Oxalobacteraceae</taxon>
        <taxon>Telluria group</taxon>
        <taxon>Massilia</taxon>
    </lineage>
</organism>
<accession>A0A418Y647</accession>
<dbReference type="EMBL" id="QYUP01000049">
    <property type="protein sequence ID" value="RJG23025.1"/>
    <property type="molecule type" value="Genomic_DNA"/>
</dbReference>
<dbReference type="Proteomes" id="UP000284006">
    <property type="component" value="Unassembled WGS sequence"/>
</dbReference>
<evidence type="ECO:0000313" key="3">
    <source>
        <dbReference type="Proteomes" id="UP000284006"/>
    </source>
</evidence>
<name>A0A418Y647_9BURK</name>
<proteinExistence type="predicted"/>
<dbReference type="AlphaFoldDB" id="A0A418Y647"/>
<dbReference type="RefSeq" id="WP_119809741.1">
    <property type="nucleotide sequence ID" value="NZ_QYUP01000049.1"/>
</dbReference>
<evidence type="ECO:0000256" key="1">
    <source>
        <dbReference type="SAM" id="Phobius"/>
    </source>
</evidence>
<evidence type="ECO:0000313" key="2">
    <source>
        <dbReference type="EMBL" id="RJG23025.1"/>
    </source>
</evidence>
<sequence length="95" mass="9872">MWLVAIAWIYVVGLMALTETSFVAGVMTFLGYCALPLSILYYLTGTKRRKRKAELKARAAQAAAAIPDAANQAPGVAVTDCSSADGSGCDGGGTR</sequence>
<keyword evidence="1" id="KW-1133">Transmembrane helix</keyword>
<comment type="caution">
    <text evidence="2">The sequence shown here is derived from an EMBL/GenBank/DDBJ whole genome shotgun (WGS) entry which is preliminary data.</text>
</comment>
<reference evidence="2 3" key="1">
    <citation type="submission" date="2018-09" db="EMBL/GenBank/DDBJ databases">
        <authorList>
            <person name="Zhu H."/>
        </authorList>
    </citation>
    <scope>NUCLEOTIDE SEQUENCE [LARGE SCALE GENOMIC DNA]</scope>
    <source>
        <strain evidence="2 3">K1S02-61</strain>
    </source>
</reference>
<feature type="transmembrane region" description="Helical" evidence="1">
    <location>
        <begin position="20"/>
        <end position="43"/>
    </location>
</feature>